<accession>A0AAE7UT23</accession>
<gene>
    <name evidence="2" type="ORF">G6L72_12190</name>
    <name evidence="3" type="ORF">G6M88_18995</name>
</gene>
<dbReference type="EMBL" id="CP049207">
    <property type="protein sequence ID" value="QTG02485.1"/>
    <property type="molecule type" value="Genomic_DNA"/>
</dbReference>
<reference evidence="3" key="2">
    <citation type="submission" date="2020-02" db="EMBL/GenBank/DDBJ databases">
        <title>Unexpected conservation and global transmission of agrobacterial virulence plasmids.</title>
        <authorList>
            <person name="Weisberg A.J."/>
            <person name="Davis E.W. II"/>
            <person name="Tabima J.R."/>
            <person name="Belcher M.S."/>
            <person name="Miller M."/>
            <person name="Kuo C.-H."/>
            <person name="Loper J.E."/>
            <person name="Grunwald N.J."/>
            <person name="Putnam M.L."/>
            <person name="Chang J.H."/>
        </authorList>
    </citation>
    <scope>NUCLEOTIDE SEQUENCE</scope>
    <source>
        <strain evidence="3">W2/73</strain>
    </source>
</reference>
<dbReference type="SUPFAM" id="SSF51735">
    <property type="entry name" value="NAD(P)-binding Rossmann-fold domains"/>
    <property type="match status" value="1"/>
</dbReference>
<evidence type="ECO:0000313" key="4">
    <source>
        <dbReference type="Proteomes" id="UP000663912"/>
    </source>
</evidence>
<name>A0AAE7UT23_9HYPH</name>
<keyword evidence="5" id="KW-1185">Reference proteome</keyword>
<dbReference type="Proteomes" id="UP000663912">
    <property type="component" value="Chromosome 2"/>
</dbReference>
<evidence type="ECO:0000313" key="3">
    <source>
        <dbReference type="EMBL" id="QTG02485.1"/>
    </source>
</evidence>
<dbReference type="AlphaFoldDB" id="A0AAE7UT23"/>
<dbReference type="InterPro" id="IPR001509">
    <property type="entry name" value="Epimerase_deHydtase"/>
</dbReference>
<dbReference type="EMBL" id="JAAMCP010000006">
    <property type="protein sequence ID" value="NTF37465.1"/>
    <property type="molecule type" value="Genomic_DNA"/>
</dbReference>
<dbReference type="InterPro" id="IPR036291">
    <property type="entry name" value="NAD(P)-bd_dom_sf"/>
</dbReference>
<dbReference type="PANTHER" id="PTHR43245:SF23">
    <property type="entry name" value="NAD(P)-BINDING DOMAIN-CONTAINING PROTEIN"/>
    <property type="match status" value="1"/>
</dbReference>
<dbReference type="CDD" id="cd08946">
    <property type="entry name" value="SDR_e"/>
    <property type="match status" value="1"/>
</dbReference>
<protein>
    <submittedName>
        <fullName evidence="3">SDR family oxidoreductase</fullName>
    </submittedName>
</protein>
<sequence length="342" mass="38136">MMTTVLVAGAGGYIGIPLCKRLIENGYQVVAFDRYYFGTHDVASSLSPLALSVHGDIRTISHSIVEQVDAVIDLAGLSNDPASMISPQLTRSINYDGACHLARIAKDVGIRRYIYMSSASVYGQSDGTSCETDPCHPQSLYAELKLSVEQALNEMRDDAFNPVIFRSATVFGLAARMRFDLVINRMSLMAVQRGRIEVDGNGLQNRPFIHVEDVGRAMLAVLEFDFDAVEQRIFNLGSDLLNYNIRSIAECVARLVPGADIAHNPTTQDSRDYRLSFARLKDILGFTPIRMVDDGVRDIVNYLRTPATPAPSPTCYTTEWYLSLMEWEERLDRIRINGQVLR</sequence>
<dbReference type="Gene3D" id="3.40.50.720">
    <property type="entry name" value="NAD(P)-binding Rossmann-like Domain"/>
    <property type="match status" value="1"/>
</dbReference>
<dbReference type="InterPro" id="IPR050177">
    <property type="entry name" value="Lipid_A_modif_metabolic_enz"/>
</dbReference>
<reference evidence="2 5" key="1">
    <citation type="journal article" date="2020" name="Science">
        <title>Unexpected conservation and global transmission of agrobacterial virulence plasmids.</title>
        <authorList>
            <person name="Weisberg A.J."/>
            <person name="Davis E.W. 2nd"/>
            <person name="Tabima J."/>
            <person name="Belcher M.S."/>
            <person name="Miller M."/>
            <person name="Kuo C.H."/>
            <person name="Loper J.E."/>
            <person name="Grunwald N.J."/>
            <person name="Putnam M.L."/>
            <person name="Chang J.H."/>
        </authorList>
    </citation>
    <scope>NUCLEOTIDE SEQUENCE [LARGE SCALE GENOMIC DNA]</scope>
    <source>
        <strain evidence="2 5">A19/93</strain>
    </source>
</reference>
<evidence type="ECO:0000259" key="1">
    <source>
        <dbReference type="Pfam" id="PF01370"/>
    </source>
</evidence>
<organism evidence="3 4">
    <name type="scientific">Agrobacterium rubi</name>
    <dbReference type="NCBI Taxonomy" id="28099"/>
    <lineage>
        <taxon>Bacteria</taxon>
        <taxon>Pseudomonadati</taxon>
        <taxon>Pseudomonadota</taxon>
        <taxon>Alphaproteobacteria</taxon>
        <taxon>Hyphomicrobiales</taxon>
        <taxon>Rhizobiaceae</taxon>
        <taxon>Rhizobium/Agrobacterium group</taxon>
        <taxon>Agrobacterium</taxon>
    </lineage>
</organism>
<dbReference type="Proteomes" id="UP000822331">
    <property type="component" value="Unassembled WGS sequence"/>
</dbReference>
<feature type="domain" description="NAD-dependent epimerase/dehydratase" evidence="1">
    <location>
        <begin position="5"/>
        <end position="237"/>
    </location>
</feature>
<evidence type="ECO:0000313" key="2">
    <source>
        <dbReference type="EMBL" id="NTF37465.1"/>
    </source>
</evidence>
<evidence type="ECO:0000313" key="5">
    <source>
        <dbReference type="Proteomes" id="UP000822331"/>
    </source>
</evidence>
<dbReference type="PANTHER" id="PTHR43245">
    <property type="entry name" value="BIFUNCTIONAL POLYMYXIN RESISTANCE PROTEIN ARNA"/>
    <property type="match status" value="1"/>
</dbReference>
<proteinExistence type="predicted"/>
<dbReference type="KEGG" id="arui:G6M88_18995"/>
<dbReference type="Pfam" id="PF01370">
    <property type="entry name" value="Epimerase"/>
    <property type="match status" value="1"/>
</dbReference>